<evidence type="ECO:0000313" key="2">
    <source>
        <dbReference type="Proteomes" id="UP000248423"/>
    </source>
</evidence>
<dbReference type="EMBL" id="KZ826422">
    <property type="protein sequence ID" value="PYI01199.1"/>
    <property type="molecule type" value="Genomic_DNA"/>
</dbReference>
<dbReference type="Proteomes" id="UP000248423">
    <property type="component" value="Unassembled WGS sequence"/>
</dbReference>
<dbReference type="OrthoDB" id="4453902at2759"/>
<reference evidence="1 2" key="1">
    <citation type="submission" date="2018-02" db="EMBL/GenBank/DDBJ databases">
        <title>The genomes of Aspergillus section Nigri reveals drivers in fungal speciation.</title>
        <authorList>
            <consortium name="DOE Joint Genome Institute"/>
            <person name="Vesth T.C."/>
            <person name="Nybo J."/>
            <person name="Theobald S."/>
            <person name="Brandl J."/>
            <person name="Frisvad J.C."/>
            <person name="Nielsen K.F."/>
            <person name="Lyhne E.K."/>
            <person name="Kogle M.E."/>
            <person name="Kuo A."/>
            <person name="Riley R."/>
            <person name="Clum A."/>
            <person name="Nolan M."/>
            <person name="Lipzen A."/>
            <person name="Salamov A."/>
            <person name="Henrissat B."/>
            <person name="Wiebenga A."/>
            <person name="De vries R.P."/>
            <person name="Grigoriev I.V."/>
            <person name="Mortensen U.H."/>
            <person name="Andersen M.R."/>
            <person name="Baker S.E."/>
        </authorList>
    </citation>
    <scope>NUCLEOTIDE SEQUENCE [LARGE SCALE GENOMIC DNA]</scope>
    <source>
        <strain evidence="1 2">CBS 121057</strain>
    </source>
</reference>
<proteinExistence type="predicted"/>
<name>A0A319EK03_ASPSB</name>
<gene>
    <name evidence="1" type="ORF">BO78DRAFT_464824</name>
</gene>
<accession>A0A319EK03</accession>
<organism evidence="1 2">
    <name type="scientific">Aspergillus sclerotiicarbonarius (strain CBS 121057 / IBT 28362)</name>
    <dbReference type="NCBI Taxonomy" id="1448318"/>
    <lineage>
        <taxon>Eukaryota</taxon>
        <taxon>Fungi</taxon>
        <taxon>Dikarya</taxon>
        <taxon>Ascomycota</taxon>
        <taxon>Pezizomycotina</taxon>
        <taxon>Eurotiomycetes</taxon>
        <taxon>Eurotiomycetidae</taxon>
        <taxon>Eurotiales</taxon>
        <taxon>Aspergillaceae</taxon>
        <taxon>Aspergillus</taxon>
        <taxon>Aspergillus subgen. Circumdati</taxon>
    </lineage>
</organism>
<protein>
    <submittedName>
        <fullName evidence="1">Uncharacterized protein</fullName>
    </submittedName>
</protein>
<dbReference type="AlphaFoldDB" id="A0A319EK03"/>
<evidence type="ECO:0000313" key="1">
    <source>
        <dbReference type="EMBL" id="PYI01199.1"/>
    </source>
</evidence>
<keyword evidence="2" id="KW-1185">Reference proteome</keyword>
<sequence length="262" mass="30215">MSTEVEDRIFETRTHYRSMLRSIQETICQLETDHIDPHDAEGAGIQQRSMSLESKLDNPSFFIPYEDEYALLVDRDYPTYDRNVETRLNVGEFHYYMQDCCGQSYPEDENKPEGIRFRSMAELRLGTLAEVNNHHWHVSLICSAAAVDEPLPHMKCLMESEATGDDRLLRSEIVAIIKTMVARLNTKSLRPHLMAPVMLYSIMGPQHLRVLEAHFNGKNLIIGQTRLYDMRQENMATIDLLTRWWLGFAKGETKSVTGVHVP</sequence>
<dbReference type="VEuPathDB" id="FungiDB:BO78DRAFT_464824"/>